<proteinExistence type="predicted"/>
<dbReference type="CDD" id="cd00996">
    <property type="entry name" value="PBP2_AatB_like"/>
    <property type="match status" value="1"/>
</dbReference>
<sequence>MKKKVLCTMLSCAMAVTLLAGCGSKKDAAQESQEPKTEDAAEDGAAKDAAEEPAGDAAEDKAASGDKTTFTVGFDAEYPPYGYMDENGEYTGFDLELAQAVCDLEGWELVKTPIAWDSKDMELNSGSIDCIWNGFTMNGREDDYTWSDPYVDNSQVMVVSESAGIASLSDLSGKIVGVQAASAALTLLQDEEGQKELADTFGQLQEFADYNSAFVELQAGSIDAIAMDIGVAQYQIKSRGEGFMIMDEKLNTEQYAIGFKKGNEELRDKVNADLQKLLADGTFDELAEKYELSEMVCLQAK</sequence>
<dbReference type="Gene3D" id="3.40.190.10">
    <property type="entry name" value="Periplasmic binding protein-like II"/>
    <property type="match status" value="2"/>
</dbReference>
<protein>
    <submittedName>
        <fullName evidence="5">Amino acid ABC transporter substrate-binding protein</fullName>
    </submittedName>
</protein>
<accession>A0ABY5VEY7</accession>
<evidence type="ECO:0000256" key="1">
    <source>
        <dbReference type="ARBA" id="ARBA00022729"/>
    </source>
</evidence>
<evidence type="ECO:0000313" key="5">
    <source>
        <dbReference type="EMBL" id="UWP58954.1"/>
    </source>
</evidence>
<keyword evidence="1 3" id="KW-0732">Signal</keyword>
<dbReference type="PANTHER" id="PTHR35936:SF34">
    <property type="entry name" value="ABC TRANSPORTER EXTRACELLULAR-BINDING PROTEIN YCKB-RELATED"/>
    <property type="match status" value="1"/>
</dbReference>
<evidence type="ECO:0000259" key="4">
    <source>
        <dbReference type="SMART" id="SM00062"/>
    </source>
</evidence>
<dbReference type="SUPFAM" id="SSF53850">
    <property type="entry name" value="Periplasmic binding protein-like II"/>
    <property type="match status" value="1"/>
</dbReference>
<organism evidence="5 6">
    <name type="scientific">Ruminococcus gauvreauii</name>
    <dbReference type="NCBI Taxonomy" id="438033"/>
    <lineage>
        <taxon>Bacteria</taxon>
        <taxon>Bacillati</taxon>
        <taxon>Bacillota</taxon>
        <taxon>Clostridia</taxon>
        <taxon>Eubacteriales</taxon>
        <taxon>Oscillospiraceae</taxon>
        <taxon>Ruminococcus</taxon>
    </lineage>
</organism>
<gene>
    <name evidence="5" type="ORF">NQ502_16510</name>
</gene>
<dbReference type="Proteomes" id="UP001060164">
    <property type="component" value="Chromosome"/>
</dbReference>
<dbReference type="Pfam" id="PF00497">
    <property type="entry name" value="SBP_bac_3"/>
    <property type="match status" value="1"/>
</dbReference>
<dbReference type="InterPro" id="IPR001638">
    <property type="entry name" value="Solute-binding_3/MltF_N"/>
</dbReference>
<reference evidence="5" key="1">
    <citation type="journal article" date="2022" name="Cell">
        <title>Design, construction, and in vivo augmentation of a complex gut microbiome.</title>
        <authorList>
            <person name="Cheng A.G."/>
            <person name="Ho P.Y."/>
            <person name="Aranda-Diaz A."/>
            <person name="Jain S."/>
            <person name="Yu F.B."/>
            <person name="Meng X."/>
            <person name="Wang M."/>
            <person name="Iakiviak M."/>
            <person name="Nagashima K."/>
            <person name="Zhao A."/>
            <person name="Murugkar P."/>
            <person name="Patil A."/>
            <person name="Atabakhsh K."/>
            <person name="Weakley A."/>
            <person name="Yan J."/>
            <person name="Brumbaugh A.R."/>
            <person name="Higginbottom S."/>
            <person name="Dimas A."/>
            <person name="Shiver A.L."/>
            <person name="Deutschbauer A."/>
            <person name="Neff N."/>
            <person name="Sonnenburg J.L."/>
            <person name="Huang K.C."/>
            <person name="Fischbach M.A."/>
        </authorList>
    </citation>
    <scope>NUCLEOTIDE SEQUENCE</scope>
    <source>
        <strain evidence="5">DSM 19829</strain>
    </source>
</reference>
<feature type="signal peptide" evidence="3">
    <location>
        <begin position="1"/>
        <end position="20"/>
    </location>
</feature>
<evidence type="ECO:0000256" key="3">
    <source>
        <dbReference type="SAM" id="SignalP"/>
    </source>
</evidence>
<dbReference type="EMBL" id="CP102290">
    <property type="protein sequence ID" value="UWP58954.1"/>
    <property type="molecule type" value="Genomic_DNA"/>
</dbReference>
<feature type="region of interest" description="Disordered" evidence="2">
    <location>
        <begin position="26"/>
        <end position="64"/>
    </location>
</feature>
<dbReference type="PANTHER" id="PTHR35936">
    <property type="entry name" value="MEMBRANE-BOUND LYTIC MUREIN TRANSGLYCOSYLASE F"/>
    <property type="match status" value="1"/>
</dbReference>
<feature type="domain" description="Solute-binding protein family 3/N-terminal" evidence="4">
    <location>
        <begin position="69"/>
        <end position="294"/>
    </location>
</feature>
<name>A0ABY5VEY7_9FIRM</name>
<keyword evidence="6" id="KW-1185">Reference proteome</keyword>
<dbReference type="RefSeq" id="WP_028527295.1">
    <property type="nucleotide sequence ID" value="NZ_CABLBR010000001.1"/>
</dbReference>
<evidence type="ECO:0000313" key="6">
    <source>
        <dbReference type="Proteomes" id="UP001060164"/>
    </source>
</evidence>
<feature type="compositionally biased region" description="Basic and acidic residues" evidence="2">
    <location>
        <begin position="26"/>
        <end position="50"/>
    </location>
</feature>
<dbReference type="SMART" id="SM00062">
    <property type="entry name" value="PBPb"/>
    <property type="match status" value="1"/>
</dbReference>
<dbReference type="PROSITE" id="PS51257">
    <property type="entry name" value="PROKAR_LIPOPROTEIN"/>
    <property type="match status" value="1"/>
</dbReference>
<feature type="chain" id="PRO_5046329491" evidence="3">
    <location>
        <begin position="21"/>
        <end position="301"/>
    </location>
</feature>
<evidence type="ECO:0000256" key="2">
    <source>
        <dbReference type="SAM" id="MobiDB-lite"/>
    </source>
</evidence>